<reference evidence="2 3" key="1">
    <citation type="submission" date="2018-01" db="EMBL/GenBank/DDBJ databases">
        <title>Draft genome sequence of Jishengella sp. NA12.</title>
        <authorList>
            <person name="Sahin N."/>
            <person name="Ay H."/>
            <person name="Saygin H."/>
        </authorList>
    </citation>
    <scope>NUCLEOTIDE SEQUENCE [LARGE SCALE GENOMIC DNA]</scope>
    <source>
        <strain evidence="2 3">NA12</strain>
    </source>
</reference>
<keyword evidence="1" id="KW-0732">Signal</keyword>
<evidence type="ECO:0000313" key="2">
    <source>
        <dbReference type="EMBL" id="PZG23378.1"/>
    </source>
</evidence>
<accession>A0A2W2FFD6</accession>
<gene>
    <name evidence="2" type="ORF">C1I95_03350</name>
</gene>
<protein>
    <recommendedName>
        <fullName evidence="4">Streptomyces killer toxin-like beta/gamma crystallin domain-containing protein</fullName>
    </recommendedName>
</protein>
<dbReference type="Proteomes" id="UP000248924">
    <property type="component" value="Unassembled WGS sequence"/>
</dbReference>
<feature type="chain" id="PRO_5015897273" description="Streptomyces killer toxin-like beta/gamma crystallin domain-containing protein" evidence="1">
    <location>
        <begin position="25"/>
        <end position="136"/>
    </location>
</feature>
<evidence type="ECO:0008006" key="4">
    <source>
        <dbReference type="Google" id="ProtNLM"/>
    </source>
</evidence>
<proteinExistence type="predicted"/>
<dbReference type="AlphaFoldDB" id="A0A2W2FFD6"/>
<keyword evidence="3" id="KW-1185">Reference proteome</keyword>
<evidence type="ECO:0000313" key="3">
    <source>
        <dbReference type="Proteomes" id="UP000248924"/>
    </source>
</evidence>
<organism evidence="2 3">
    <name type="scientific">Micromonospora craterilacus</name>
    <dbReference type="NCBI Taxonomy" id="1655439"/>
    <lineage>
        <taxon>Bacteria</taxon>
        <taxon>Bacillati</taxon>
        <taxon>Actinomycetota</taxon>
        <taxon>Actinomycetes</taxon>
        <taxon>Micromonosporales</taxon>
        <taxon>Micromonosporaceae</taxon>
        <taxon>Micromonospora</taxon>
    </lineage>
</organism>
<feature type="signal peptide" evidence="1">
    <location>
        <begin position="1"/>
        <end position="24"/>
    </location>
</feature>
<name>A0A2W2FFD6_9ACTN</name>
<evidence type="ECO:0000256" key="1">
    <source>
        <dbReference type="SAM" id="SignalP"/>
    </source>
</evidence>
<comment type="caution">
    <text evidence="2">The sequence shown here is derived from an EMBL/GenBank/DDBJ whole genome shotgun (WGS) entry which is preliminary data.</text>
</comment>
<sequence>MATMFTLAAITAATLVTTASPAAATASGCTAARDIGLVCGEVIGSGLHISTATVTRTRPGWPVSGNVCDYQGLITVYNSSGSQIYQQRSPKHSGCTFYIGWFDFNVNRYFPNNSKISLSFYEYGVHQGTVSFKITT</sequence>
<dbReference type="EMBL" id="POTY01000010">
    <property type="protein sequence ID" value="PZG23378.1"/>
    <property type="molecule type" value="Genomic_DNA"/>
</dbReference>